<organism evidence="1">
    <name type="scientific">marine metagenome</name>
    <dbReference type="NCBI Taxonomy" id="408172"/>
    <lineage>
        <taxon>unclassified sequences</taxon>
        <taxon>metagenomes</taxon>
        <taxon>ecological metagenomes</taxon>
    </lineage>
</organism>
<dbReference type="PANTHER" id="PTHR34598">
    <property type="entry name" value="BLL6449 PROTEIN"/>
    <property type="match status" value="1"/>
</dbReference>
<gene>
    <name evidence="1" type="ORF">METZ01_LOCUS109500</name>
</gene>
<dbReference type="AlphaFoldDB" id="A0A381WVT0"/>
<feature type="non-terminal residue" evidence="1">
    <location>
        <position position="1"/>
    </location>
</feature>
<dbReference type="PANTHER" id="PTHR34598:SF3">
    <property type="entry name" value="OXIDOREDUCTASE AN1597"/>
    <property type="match status" value="1"/>
</dbReference>
<feature type="non-terminal residue" evidence="1">
    <location>
        <position position="144"/>
    </location>
</feature>
<dbReference type="GO" id="GO:0016491">
    <property type="term" value="F:oxidoreductase activity"/>
    <property type="evidence" value="ECO:0007669"/>
    <property type="project" value="InterPro"/>
</dbReference>
<proteinExistence type="predicted"/>
<dbReference type="EMBL" id="UINC01013057">
    <property type="protein sequence ID" value="SVA56646.1"/>
    <property type="molecule type" value="Genomic_DNA"/>
</dbReference>
<dbReference type="NCBIfam" id="NF041278">
    <property type="entry name" value="CmcJ_NvfI_EfuI"/>
    <property type="match status" value="1"/>
</dbReference>
<protein>
    <submittedName>
        <fullName evidence="1">Uncharacterized protein</fullName>
    </submittedName>
</protein>
<dbReference type="InterPro" id="IPR044053">
    <property type="entry name" value="AsaB-like"/>
</dbReference>
<name>A0A381WVT0_9ZZZZ</name>
<accession>A0A381WVT0</accession>
<reference evidence="1" key="1">
    <citation type="submission" date="2018-05" db="EMBL/GenBank/DDBJ databases">
        <authorList>
            <person name="Lanie J.A."/>
            <person name="Ng W.-L."/>
            <person name="Kazmierczak K.M."/>
            <person name="Andrzejewski T.M."/>
            <person name="Davidsen T.M."/>
            <person name="Wayne K.J."/>
            <person name="Tettelin H."/>
            <person name="Glass J.I."/>
            <person name="Rusch D."/>
            <person name="Podicherti R."/>
            <person name="Tsui H.-C.T."/>
            <person name="Winkler M.E."/>
        </authorList>
    </citation>
    <scope>NUCLEOTIDE SEQUENCE</scope>
</reference>
<sequence length="144" mass="16534">VNIADARQICGQLSIDRQGFELLRRQTGMQDFYCDDQLSAVYDRELEQLIKELTAAAKVIVFDHTRRANDQMTREQRGVREPVRTAHSDYTDRSASQRIRDLLPGDEVEQRLACRFAIVNIWRPMRGPVRTAPLALCDAQSIDT</sequence>
<evidence type="ECO:0000313" key="1">
    <source>
        <dbReference type="EMBL" id="SVA56646.1"/>
    </source>
</evidence>